<dbReference type="KEGG" id="bmeg:BG04_5965"/>
<dbReference type="Proteomes" id="UP000031829">
    <property type="component" value="Chromosome"/>
</dbReference>
<dbReference type="KEGG" id="bmeg:BG04_709"/>
<dbReference type="SUPFAM" id="SSF53098">
    <property type="entry name" value="Ribonuclease H-like"/>
    <property type="match status" value="1"/>
</dbReference>
<evidence type="ECO:0000313" key="4">
    <source>
        <dbReference type="EMBL" id="AJI22907.1"/>
    </source>
</evidence>
<dbReference type="InterPro" id="IPR001584">
    <property type="entry name" value="Integrase_cat-core"/>
</dbReference>
<dbReference type="Proteomes" id="UP000031829">
    <property type="component" value="Plasmid pBMV_1"/>
</dbReference>
<dbReference type="EMBL" id="CP009919">
    <property type="protein sequence ID" value="AJI20139.1"/>
    <property type="molecule type" value="Genomic_DNA"/>
</dbReference>
<comment type="function">
    <text evidence="1">Involved in the transposition of the insertion sequence.</text>
</comment>
<dbReference type="RefSeq" id="WP_034656255.1">
    <property type="nucleotide sequence ID" value="NZ_BCVB01000040.1"/>
</dbReference>
<dbReference type="AlphaFoldDB" id="A0A0B6AP85"/>
<name>A0A0B6AP85_PRIM2</name>
<dbReference type="PANTHER" id="PTHR46889">
    <property type="entry name" value="TRANSPOSASE INSF FOR INSERTION SEQUENCE IS3B-RELATED"/>
    <property type="match status" value="1"/>
</dbReference>
<dbReference type="InterPro" id="IPR048020">
    <property type="entry name" value="Transpos_IS3"/>
</dbReference>
<dbReference type="NCBIfam" id="NF033516">
    <property type="entry name" value="transpos_IS3"/>
    <property type="match status" value="1"/>
</dbReference>
<dbReference type="GO" id="GO:0003676">
    <property type="term" value="F:nucleic acid binding"/>
    <property type="evidence" value="ECO:0007669"/>
    <property type="project" value="InterPro"/>
</dbReference>
<dbReference type="HOGENOM" id="CLU_027402_4_3_9"/>
<geneLocation type="plasmid" evidence="3 5">
    <name>pBMV_1</name>
</geneLocation>
<evidence type="ECO:0000259" key="2">
    <source>
        <dbReference type="PROSITE" id="PS50994"/>
    </source>
</evidence>
<organism evidence="4 5">
    <name type="scientific">Priestia megaterium (strain ATCC 14581 / DSM 32 / CCUG 1817 / JCM 2506 / NBRC 15308 / NCIMB 9376 / NCTC 10342 / NRRL B-14308 / VKM B-512 / Ford 19)</name>
    <name type="common">Bacillus megaterium</name>
    <dbReference type="NCBI Taxonomy" id="1348623"/>
    <lineage>
        <taxon>Bacteria</taxon>
        <taxon>Bacillati</taxon>
        <taxon>Bacillota</taxon>
        <taxon>Bacilli</taxon>
        <taxon>Bacillales</taxon>
        <taxon>Bacillaceae</taxon>
        <taxon>Priestia</taxon>
    </lineage>
</organism>
<dbReference type="Pfam" id="PF13333">
    <property type="entry name" value="rve_2"/>
    <property type="match status" value="1"/>
</dbReference>
<dbReference type="PROSITE" id="PS50994">
    <property type="entry name" value="INTEGRASE"/>
    <property type="match status" value="1"/>
</dbReference>
<evidence type="ECO:0000256" key="1">
    <source>
        <dbReference type="ARBA" id="ARBA00002286"/>
    </source>
</evidence>
<dbReference type="Gene3D" id="3.30.420.10">
    <property type="entry name" value="Ribonuclease H-like superfamily/Ribonuclease H"/>
    <property type="match status" value="1"/>
</dbReference>
<evidence type="ECO:0000313" key="3">
    <source>
        <dbReference type="EMBL" id="AJI20139.1"/>
    </source>
</evidence>
<dbReference type="GO" id="GO:0015074">
    <property type="term" value="P:DNA integration"/>
    <property type="evidence" value="ECO:0007669"/>
    <property type="project" value="InterPro"/>
</dbReference>
<dbReference type="Pfam" id="PF00665">
    <property type="entry name" value="rve"/>
    <property type="match status" value="1"/>
</dbReference>
<protein>
    <submittedName>
        <fullName evidence="4">Integrase core domain protein</fullName>
    </submittedName>
</protein>
<accession>A0A0B6AP85</accession>
<gene>
    <name evidence="3" type="ORF">BG04_5965</name>
    <name evidence="4" type="ORF">BG04_709</name>
</gene>
<dbReference type="InterPro" id="IPR012337">
    <property type="entry name" value="RNaseH-like_sf"/>
</dbReference>
<dbReference type="InterPro" id="IPR036397">
    <property type="entry name" value="RNaseH_sf"/>
</dbReference>
<dbReference type="EMBL" id="CP009920">
    <property type="protein sequence ID" value="AJI22907.1"/>
    <property type="molecule type" value="Genomic_DNA"/>
</dbReference>
<proteinExistence type="predicted"/>
<dbReference type="Pfam" id="PF13276">
    <property type="entry name" value="HTH_21"/>
    <property type="match status" value="1"/>
</dbReference>
<dbReference type="GeneID" id="93646107"/>
<evidence type="ECO:0000313" key="5">
    <source>
        <dbReference type="Proteomes" id="UP000031829"/>
    </source>
</evidence>
<keyword evidence="3" id="KW-0614">Plasmid</keyword>
<dbReference type="PANTHER" id="PTHR46889:SF4">
    <property type="entry name" value="TRANSPOSASE INSO FOR INSERTION SEQUENCE ELEMENT IS911B-RELATED"/>
    <property type="match status" value="1"/>
</dbReference>
<sequence>MGAVSTYKKFKVINEMVKAGKKFAICLLCEIAEVSRSGYYKWLKRQISPSEKQREDEELKQKIKRCHQKFRGIYGYRRIQIWLKAVYDLHVNHKRIQRLMREMKIQAVIRKKRRYYGRKEAFVMSDNHLNREFQASQPNEKWVTDITYLLFNGQTLYLSAIKDLYNNEIVAYEISRRNDLKLVIDTLEKAIKHRNVKGILLHSDQGIQYTSRTYHQLLEKYQIKVSMSRKGNCWDNACIESFFSHFKSECFHLHTFQTASEVKDAVHQYIHFYNHERFQKKLNNLSPYQYRTQAA</sequence>
<feature type="domain" description="Integrase catalytic" evidence="2">
    <location>
        <begin position="134"/>
        <end position="295"/>
    </location>
</feature>
<reference evidence="4 5" key="1">
    <citation type="journal article" date="2015" name="Genome Announc.">
        <title>Complete genome sequences for 35 biothreat assay-relevant bacillus species.</title>
        <authorList>
            <person name="Johnson S.L."/>
            <person name="Daligault H.E."/>
            <person name="Davenport K.W."/>
            <person name="Jaissle J."/>
            <person name="Frey K.G."/>
            <person name="Ladner J.T."/>
            <person name="Broomall S.M."/>
            <person name="Bishop-Lilly K.A."/>
            <person name="Bruce D.C."/>
            <person name="Gibbons H.S."/>
            <person name="Coyne S.R."/>
            <person name="Lo C.C."/>
            <person name="Meincke L."/>
            <person name="Munk A.C."/>
            <person name="Koroleva G.I."/>
            <person name="Rosenzweig C.N."/>
            <person name="Palacios G.F."/>
            <person name="Redden C.L."/>
            <person name="Minogue T.D."/>
            <person name="Chain P.S."/>
        </authorList>
    </citation>
    <scope>NUCLEOTIDE SEQUENCE [LARGE SCALE GENOMIC DNA]</scope>
    <source>
        <strain evidence="4">ATCC 14581</strain>
        <strain evidence="5">ATCC 14581 / DSM 32 / JCM 2506 / NBRC 15308 / NCIMB 9376 / NCTC 10342 / NRRL B-14308 / VKM B-512</strain>
        <plasmid evidence="3 5">pBMV_1</plasmid>
    </source>
</reference>
<dbReference type="InterPro" id="IPR050900">
    <property type="entry name" value="Transposase_IS3/IS150/IS904"/>
</dbReference>
<dbReference type="InterPro" id="IPR025948">
    <property type="entry name" value="HTH-like_dom"/>
</dbReference>